<dbReference type="PANTHER" id="PTHR10110:SF126">
    <property type="entry name" value="NA(+)_H(+) EXCHANGER PROTEIN 7"/>
    <property type="match status" value="1"/>
</dbReference>
<evidence type="ECO:0000256" key="1">
    <source>
        <dbReference type="ARBA" id="ARBA00004141"/>
    </source>
</evidence>
<dbReference type="PANTHER" id="PTHR10110">
    <property type="entry name" value="SODIUM/HYDROGEN EXCHANGER"/>
    <property type="match status" value="1"/>
</dbReference>
<dbReference type="Pfam" id="PF00999">
    <property type="entry name" value="Na_H_Exchanger"/>
    <property type="match status" value="1"/>
</dbReference>
<dbReference type="EMBL" id="CAXLJL010000110">
    <property type="protein sequence ID" value="CAL5131840.1"/>
    <property type="molecule type" value="Genomic_DNA"/>
</dbReference>
<evidence type="ECO:0000256" key="7">
    <source>
        <dbReference type="ARBA" id="ARBA00023136"/>
    </source>
</evidence>
<keyword evidence="4 11" id="KW-1133">Transmembrane helix</keyword>
<dbReference type="InterPro" id="IPR018422">
    <property type="entry name" value="Cation/H_exchanger_CPA1"/>
</dbReference>
<evidence type="ECO:0000256" key="10">
    <source>
        <dbReference type="SAM" id="MobiDB-lite"/>
    </source>
</evidence>
<keyword evidence="8 9" id="KW-0739">Sodium transport</keyword>
<dbReference type="InterPro" id="IPR006153">
    <property type="entry name" value="Cation/H_exchanger_TM"/>
</dbReference>
<dbReference type="Proteomes" id="UP001497525">
    <property type="component" value="Unassembled WGS sequence"/>
</dbReference>
<keyword evidence="3 9" id="KW-0812">Transmembrane</keyword>
<evidence type="ECO:0000256" key="2">
    <source>
        <dbReference type="ARBA" id="ARBA00022448"/>
    </source>
</evidence>
<evidence type="ECO:0000256" key="11">
    <source>
        <dbReference type="SAM" id="Phobius"/>
    </source>
</evidence>
<comment type="similarity">
    <text evidence="9">Belongs to the monovalent cation:proton antiporter 1 (CPA1) transporter (TC 2.A.36) family.</text>
</comment>
<feature type="transmembrane region" description="Helical" evidence="11">
    <location>
        <begin position="293"/>
        <end position="311"/>
    </location>
</feature>
<keyword evidence="12" id="KW-0732">Signal</keyword>
<dbReference type="NCBIfam" id="TIGR00840">
    <property type="entry name" value="b_cpa1"/>
    <property type="match status" value="1"/>
</dbReference>
<comment type="subcellular location">
    <subcellularLocation>
        <location evidence="1">Membrane</location>
        <topology evidence="1">Multi-pass membrane protein</topology>
    </subcellularLocation>
</comment>
<evidence type="ECO:0000256" key="8">
    <source>
        <dbReference type="ARBA" id="ARBA00023201"/>
    </source>
</evidence>
<feature type="transmembrane region" description="Helical" evidence="11">
    <location>
        <begin position="332"/>
        <end position="350"/>
    </location>
</feature>
<dbReference type="AlphaFoldDB" id="A0AAV2T3P3"/>
<keyword evidence="5" id="KW-0915">Sodium</keyword>
<feature type="chain" id="PRO_5043618193" description="Sodium/hydrogen exchanger" evidence="12">
    <location>
        <begin position="24"/>
        <end position="873"/>
    </location>
</feature>
<evidence type="ECO:0000256" key="6">
    <source>
        <dbReference type="ARBA" id="ARBA00023065"/>
    </source>
</evidence>
<gene>
    <name evidence="14" type="ORF">CDAUBV1_LOCUS4381</name>
</gene>
<keyword evidence="6 9" id="KW-0406">Ion transport</keyword>
<dbReference type="PRINTS" id="PR01084">
    <property type="entry name" value="NAHEXCHNGR"/>
</dbReference>
<evidence type="ECO:0000256" key="5">
    <source>
        <dbReference type="ARBA" id="ARBA00023053"/>
    </source>
</evidence>
<evidence type="ECO:0000256" key="3">
    <source>
        <dbReference type="ARBA" id="ARBA00022692"/>
    </source>
</evidence>
<protein>
    <recommendedName>
        <fullName evidence="9">Sodium/hydrogen exchanger</fullName>
    </recommendedName>
</protein>
<accession>A0AAV2T3P3</accession>
<dbReference type="GO" id="GO:0015386">
    <property type="term" value="F:potassium:proton antiporter activity"/>
    <property type="evidence" value="ECO:0007669"/>
    <property type="project" value="TreeGrafter"/>
</dbReference>
<sequence length="873" mass="98220">MFHHGTFSLGAASLLLLLGLSYASEEKKLDAHTFVADWKFDEYQEHVCLMFFLLCVIGLRMVYQRIPLINSWIPESLILLVAGIIFGAAIRFSSMFNWNLSPNLFFHYLLPPIILDSSYALYNSQIFDYIFTILLFAVCGTVMNFVIIAGIMYGAYVAGAYGSWNLDFDLKTFLLFSSLIVAVDPVAVLAIFQDIGVNLGLYYMVFGEALLNDAVTIVLYQVMITFSGLPAITPHHVLLAFLSVFTVSLGGLLVGSVVGVITCFITRAKSSLGAATVLILGYFSYIMGDCFGWSGIISMIACGLIQTAYAFHNISRVSVVLVTKVTKLVAQLSESVIFLFIGLEVSARNFEWYTGLYLWCLFGCLVARLLTVLVLSGMINHLMKIEPKISLTEQVILIYGGLRGAVCFCLADLIKPHFFLRDGEHKREILVMTTLFIIFFTVAVMGMTMKPLVQWLKVPMRKEQKLSLFHQLNNHVVEECMSAIEAISGERGRNAIRDWFFRIDDKYIRKWLQRDPETHNQKIVRMYEKIALKLHYAMIKPARSELYLSKLPESLKTLYTTTKAIGGSEINLFHATSSEVAINTLQRLSRLRQSFGYQGHTLPGVHGPGSELSMNYNPRTEQFGRAVLGEGGKIKISEKILKLARPDPESQAERESVSDNMSIISGESRLSFTDPIPFRSSRQASMIAGAKEHTDFADDFYGVLMSKSMMAKSGVGHHYMPRKQFSEDEDEVDKMEFLESTSYFGRKRKISAEERKSIELNMLGITDDKIHSDRELKDRPSEEYDEDRVDLSPPAIAFAPSTPEYPVEVSTAARTDSFSVSRDMLRRASQPPPTVRTSKTISHPQPPKKLKVKRTLTTIASELESQQNEDWYG</sequence>
<evidence type="ECO:0000313" key="15">
    <source>
        <dbReference type="Proteomes" id="UP001497525"/>
    </source>
</evidence>
<feature type="signal peptide" evidence="12">
    <location>
        <begin position="1"/>
        <end position="23"/>
    </location>
</feature>
<evidence type="ECO:0000313" key="14">
    <source>
        <dbReference type="EMBL" id="CAL5131840.1"/>
    </source>
</evidence>
<feature type="transmembrane region" description="Helical" evidence="11">
    <location>
        <begin position="173"/>
        <end position="192"/>
    </location>
</feature>
<organism evidence="14 15">
    <name type="scientific">Calicophoron daubneyi</name>
    <name type="common">Rumen fluke</name>
    <name type="synonym">Paramphistomum daubneyi</name>
    <dbReference type="NCBI Taxonomy" id="300641"/>
    <lineage>
        <taxon>Eukaryota</taxon>
        <taxon>Metazoa</taxon>
        <taxon>Spiralia</taxon>
        <taxon>Lophotrochozoa</taxon>
        <taxon>Platyhelminthes</taxon>
        <taxon>Trematoda</taxon>
        <taxon>Digenea</taxon>
        <taxon>Plagiorchiida</taxon>
        <taxon>Pronocephalata</taxon>
        <taxon>Paramphistomoidea</taxon>
        <taxon>Paramphistomidae</taxon>
        <taxon>Calicophoron</taxon>
    </lineage>
</organism>
<keyword evidence="2 9" id="KW-0813">Transport</keyword>
<reference evidence="14" key="1">
    <citation type="submission" date="2024-06" db="EMBL/GenBank/DDBJ databases">
        <authorList>
            <person name="Liu X."/>
            <person name="Lenzi L."/>
            <person name="Haldenby T S."/>
            <person name="Uol C."/>
        </authorList>
    </citation>
    <scope>NUCLEOTIDE SEQUENCE</scope>
</reference>
<name>A0AAV2T3P3_CALDB</name>
<keyword evidence="9" id="KW-0050">Antiport</keyword>
<dbReference type="InterPro" id="IPR004709">
    <property type="entry name" value="NaH_exchanger"/>
</dbReference>
<feature type="transmembrane region" description="Helical" evidence="11">
    <location>
        <begin position="199"/>
        <end position="220"/>
    </location>
</feature>
<dbReference type="GO" id="GO:0098719">
    <property type="term" value="P:sodium ion import across plasma membrane"/>
    <property type="evidence" value="ECO:0007669"/>
    <property type="project" value="TreeGrafter"/>
</dbReference>
<feature type="transmembrane region" description="Helical" evidence="11">
    <location>
        <begin position="129"/>
        <end position="153"/>
    </location>
</feature>
<feature type="region of interest" description="Disordered" evidence="10">
    <location>
        <begin position="816"/>
        <end position="850"/>
    </location>
</feature>
<feature type="transmembrane region" description="Helical" evidence="11">
    <location>
        <begin position="271"/>
        <end position="287"/>
    </location>
</feature>
<dbReference type="GO" id="GO:0005886">
    <property type="term" value="C:plasma membrane"/>
    <property type="evidence" value="ECO:0007669"/>
    <property type="project" value="TreeGrafter"/>
</dbReference>
<feature type="transmembrane region" description="Helical" evidence="11">
    <location>
        <begin position="75"/>
        <end position="93"/>
    </location>
</feature>
<dbReference type="GO" id="GO:0051453">
    <property type="term" value="P:regulation of intracellular pH"/>
    <property type="evidence" value="ECO:0007669"/>
    <property type="project" value="TreeGrafter"/>
</dbReference>
<feature type="transmembrane region" description="Helical" evidence="11">
    <location>
        <begin position="47"/>
        <end position="63"/>
    </location>
</feature>
<evidence type="ECO:0000256" key="12">
    <source>
        <dbReference type="SAM" id="SignalP"/>
    </source>
</evidence>
<evidence type="ECO:0000256" key="4">
    <source>
        <dbReference type="ARBA" id="ARBA00022989"/>
    </source>
</evidence>
<feature type="transmembrane region" description="Helical" evidence="11">
    <location>
        <begin position="105"/>
        <end position="122"/>
    </location>
</feature>
<keyword evidence="7 11" id="KW-0472">Membrane</keyword>
<feature type="transmembrane region" description="Helical" evidence="11">
    <location>
        <begin position="429"/>
        <end position="453"/>
    </location>
</feature>
<evidence type="ECO:0000256" key="9">
    <source>
        <dbReference type="RuleBase" id="RU003722"/>
    </source>
</evidence>
<proteinExistence type="inferred from homology"/>
<feature type="transmembrane region" description="Helical" evidence="11">
    <location>
        <begin position="240"/>
        <end position="264"/>
    </location>
</feature>
<comment type="caution">
    <text evidence="14">The sequence shown here is derived from an EMBL/GenBank/DDBJ whole genome shotgun (WGS) entry which is preliminary data.</text>
</comment>
<feature type="transmembrane region" description="Helical" evidence="11">
    <location>
        <begin position="356"/>
        <end position="375"/>
    </location>
</feature>
<dbReference type="GO" id="GO:0015385">
    <property type="term" value="F:sodium:proton antiporter activity"/>
    <property type="evidence" value="ECO:0007669"/>
    <property type="project" value="InterPro"/>
</dbReference>
<feature type="domain" description="Cation/H+ exchanger transmembrane" evidence="13">
    <location>
        <begin position="55"/>
        <end position="455"/>
    </location>
</feature>
<dbReference type="Gene3D" id="6.10.140.1330">
    <property type="match status" value="1"/>
</dbReference>
<evidence type="ECO:0000259" key="13">
    <source>
        <dbReference type="Pfam" id="PF00999"/>
    </source>
</evidence>